<name>A0A6N1NGQ7_9VIRU</name>
<evidence type="ECO:0000313" key="1">
    <source>
        <dbReference type="EMBL" id="QKU34335.1"/>
    </source>
</evidence>
<dbReference type="RefSeq" id="YP_010780957.1">
    <property type="nucleotide sequence ID" value="NC_075038.1"/>
</dbReference>
<organism evidence="1">
    <name type="scientific">Tupanvirus deep ocean</name>
    <dbReference type="NCBI Taxonomy" id="2126984"/>
    <lineage>
        <taxon>Viruses</taxon>
        <taxon>Varidnaviria</taxon>
        <taxon>Bamfordvirae</taxon>
        <taxon>Nucleocytoviricota</taxon>
        <taxon>Megaviricetes</taxon>
        <taxon>Imitervirales</taxon>
        <taxon>Mimiviridae</taxon>
        <taxon>Megamimivirinae</taxon>
        <taxon>Tupanvirus</taxon>
        <taxon>Tupanvirus altamarinense</taxon>
    </lineage>
</organism>
<accession>A0A6N1NGQ7</accession>
<proteinExistence type="predicted"/>
<dbReference type="EMBL" id="MF405918">
    <property type="protein sequence ID" value="QKU34335.1"/>
    <property type="molecule type" value="Genomic_DNA"/>
</dbReference>
<reference evidence="1" key="1">
    <citation type="submission" date="2017-06" db="EMBL/GenBank/DDBJ databases">
        <authorList>
            <person name="Assis F.L."/>
            <person name="Abrahao J.S."/>
            <person name="Silva L."/>
            <person name="Khalil J.B."/>
            <person name="Rodrigues R."/>
            <person name="Silva L.S."/>
            <person name="Boratto P."/>
            <person name="Andrade M."/>
            <person name="Kroon E.G."/>
            <person name="Ribeiro B."/>
            <person name="Bergier I."/>
            <person name="Seligmann H."/>
            <person name="Ghigo E."/>
            <person name="Colson P."/>
            <person name="Levasseur A."/>
            <person name="Raoult D."/>
            <person name="Scola B.L."/>
        </authorList>
    </citation>
    <scope>NUCLEOTIDE SEQUENCE</scope>
    <source>
        <strain evidence="1">Deep ocean</strain>
    </source>
</reference>
<dbReference type="KEGG" id="vg:80517648"/>
<sequence length="105" mass="12488">MPKYYTLLYINSDSSKSCYVANIVKISNNADIYDYLANVYLKYKETNDSGEFDVLCDRLDSMIEEMKYDEDDIYYENVYEWIKNGCSEDDWDMIHISKHKICIAK</sequence>
<dbReference type="GeneID" id="80517648"/>
<protein>
    <submittedName>
        <fullName evidence="1">Putative ORFan</fullName>
    </submittedName>
</protein>
<reference evidence="1" key="2">
    <citation type="journal article" date="2018" name="Nat. Commun.">
        <title>Tailed giant Tupanvirus possesses the most complete translational apparatus of the known virosphere.</title>
        <authorList>
            <person name="Abrahao J."/>
            <person name="Silva L."/>
            <person name="Silva L.S."/>
            <person name="Khalil J.Y.B."/>
            <person name="Rodrigues R."/>
            <person name="Arantes T."/>
            <person name="Assis F."/>
            <person name="Boratto P."/>
            <person name="Andrade M."/>
            <person name="Kroon E.G."/>
            <person name="Ribeiro B."/>
            <person name="Bergier I."/>
            <person name="Seligmann H."/>
            <person name="Ghigo E."/>
            <person name="Colson P."/>
            <person name="Levasseur A."/>
            <person name="Kroemer G."/>
            <person name="Raoult D."/>
            <person name="La Scola B."/>
        </authorList>
    </citation>
    <scope>NUCLEOTIDE SEQUENCE [LARGE SCALE GENOMIC DNA]</scope>
    <source>
        <strain evidence="1">Deep ocean</strain>
    </source>
</reference>